<feature type="compositionally biased region" description="Low complexity" evidence="1">
    <location>
        <begin position="116"/>
        <end position="128"/>
    </location>
</feature>
<dbReference type="Proteomes" id="UP000031737">
    <property type="component" value="Unassembled WGS sequence"/>
</dbReference>
<accession>A0A061JEU9</accession>
<organism evidence="2 3">
    <name type="scientific">Trypanosoma rangeli SC58</name>
    <dbReference type="NCBI Taxonomy" id="429131"/>
    <lineage>
        <taxon>Eukaryota</taxon>
        <taxon>Discoba</taxon>
        <taxon>Euglenozoa</taxon>
        <taxon>Kinetoplastea</taxon>
        <taxon>Metakinetoplastina</taxon>
        <taxon>Trypanosomatida</taxon>
        <taxon>Trypanosomatidae</taxon>
        <taxon>Trypanosoma</taxon>
        <taxon>Herpetosoma</taxon>
    </lineage>
</organism>
<feature type="compositionally biased region" description="Acidic residues" evidence="1">
    <location>
        <begin position="100"/>
        <end position="115"/>
    </location>
</feature>
<evidence type="ECO:0000313" key="2">
    <source>
        <dbReference type="EMBL" id="ESL12187.1"/>
    </source>
</evidence>
<dbReference type="OrthoDB" id="242742at2759"/>
<dbReference type="VEuPathDB" id="TriTrypDB:TRSC58_00050"/>
<reference evidence="2 3" key="1">
    <citation type="submission" date="2013-07" db="EMBL/GenBank/DDBJ databases">
        <authorList>
            <person name="Stoco P.H."/>
            <person name="Wagner G."/>
            <person name="Gerber A."/>
            <person name="Zaha A."/>
            <person name="Thompson C."/>
            <person name="Bartholomeu D.C."/>
            <person name="Luckemeyer D.D."/>
            <person name="Bahia D."/>
            <person name="Loreto E."/>
            <person name="Prestes E.B."/>
            <person name="Lima F.M."/>
            <person name="Rodrigues-Luiz G."/>
            <person name="Vallejo G.A."/>
            <person name="Filho J.F."/>
            <person name="Monteiro K.M."/>
            <person name="Tyler K.M."/>
            <person name="de Almeida L.G."/>
            <person name="Ortiz M.F."/>
            <person name="Siervo M.A."/>
            <person name="de Moraes M.H."/>
            <person name="Cunha O.L."/>
            <person name="Mendonca-Neto R."/>
            <person name="Silva R."/>
            <person name="Teixeira S.M."/>
            <person name="Murta S.M."/>
            <person name="Sincero T.C."/>
            <person name="Mendes T.A."/>
            <person name="Urmenyi T.P."/>
            <person name="Silva V.G."/>
            <person name="da Rocha W.D."/>
            <person name="Andersson B."/>
            <person name="Romanha A.J."/>
            <person name="Steindel M."/>
            <person name="de Vasconcelos A.T."/>
            <person name="Grisard E.C."/>
        </authorList>
    </citation>
    <scope>NUCLEOTIDE SEQUENCE [LARGE SCALE GENOMIC DNA]</scope>
    <source>
        <strain evidence="2 3">SC58</strain>
    </source>
</reference>
<name>A0A061JEU9_TRYRA</name>
<gene>
    <name evidence="2" type="ORF">TRSC58_00050</name>
</gene>
<dbReference type="EMBL" id="AUPL01000050">
    <property type="protein sequence ID" value="ESL12187.1"/>
    <property type="molecule type" value="Genomic_DNA"/>
</dbReference>
<comment type="caution">
    <text evidence="2">The sequence shown here is derived from an EMBL/GenBank/DDBJ whole genome shotgun (WGS) entry which is preliminary data.</text>
</comment>
<sequence>MFFITVEGCGEASNWAKRAGETPGAADKRLLCLCSRMSRSGAKSAGSLRGATAVYQRGRDEEGLWDDAELIRLWNMQLEQQKEEEEEAAPRLAGLHPASCDEDSVITSSADEESAEMSSSSSSVSVTSKNVDSAVDDTVAVALNSVPVVQDGVKGLPADIQRVVSAYYRAGYEAGYFVGRSEKAAREVNQ</sequence>
<proteinExistence type="predicted"/>
<evidence type="ECO:0000313" key="3">
    <source>
        <dbReference type="Proteomes" id="UP000031737"/>
    </source>
</evidence>
<feature type="region of interest" description="Disordered" evidence="1">
    <location>
        <begin position="81"/>
        <end position="128"/>
    </location>
</feature>
<dbReference type="AlphaFoldDB" id="A0A061JEU9"/>
<protein>
    <submittedName>
        <fullName evidence="2">Uncharacterized protein</fullName>
    </submittedName>
</protein>
<evidence type="ECO:0000256" key="1">
    <source>
        <dbReference type="SAM" id="MobiDB-lite"/>
    </source>
</evidence>
<keyword evidence="3" id="KW-1185">Reference proteome</keyword>